<accession>A0A1S7LLY8</accession>
<dbReference type="SUPFAM" id="SSF56059">
    <property type="entry name" value="Glutathione synthetase ATP-binding domain-like"/>
    <property type="match status" value="1"/>
</dbReference>
<evidence type="ECO:0000256" key="10">
    <source>
        <dbReference type="ARBA" id="ARBA00022840"/>
    </source>
</evidence>
<protein>
    <recommendedName>
        <fullName evidence="5 17">D-alanine--D-alanine ligase</fullName>
        <ecNumber evidence="5 17">6.3.2.4</ecNumber>
    </recommendedName>
    <alternativeName>
        <fullName evidence="17">D-Ala-D-Ala ligase</fullName>
    </alternativeName>
    <alternativeName>
        <fullName evidence="17">D-alanylalanine synthetase</fullName>
    </alternativeName>
</protein>
<dbReference type="NCBIfam" id="NF002378">
    <property type="entry name" value="PRK01372.1"/>
    <property type="match status" value="1"/>
</dbReference>
<feature type="domain" description="ATP-grasp" evidence="21">
    <location>
        <begin position="104"/>
        <end position="305"/>
    </location>
</feature>
<evidence type="ECO:0000256" key="5">
    <source>
        <dbReference type="ARBA" id="ARBA00012216"/>
    </source>
</evidence>
<dbReference type="EC" id="6.3.2.4" evidence="5 17"/>
<dbReference type="InterPro" id="IPR013815">
    <property type="entry name" value="ATP_grasp_subdomain_1"/>
</dbReference>
<dbReference type="InterPro" id="IPR000291">
    <property type="entry name" value="D-Ala_lig_Van_CS"/>
</dbReference>
<dbReference type="UniPathway" id="UPA00219"/>
<feature type="binding site" evidence="19">
    <location>
        <position position="272"/>
    </location>
    <ligand>
        <name>Mg(2+)</name>
        <dbReference type="ChEBI" id="CHEBI:18420"/>
        <label>1</label>
    </ligand>
</feature>
<keyword evidence="14 19" id="KW-0464">Manganese</keyword>
<feature type="active site" evidence="18">
    <location>
        <position position="18"/>
    </location>
</feature>
<sequence>MDWSKQRIAVLYGGPSAEREVSLRSGEAMHQALLRRGYNAVAIDVDRHIAAHLQKNQITAAVLALHGELGEDGAIQGLLELMGIPYSGSNVSASALCMDKGLSKRLYRSEGLPTPAWIELAGDAEEADDLVDHYLGEFPGDAFVKPLDCGSSVGISHCPDKDALIRGVAKALSVSRRVMVERAIHGRELTLTMIDGETLPIIEIKPKKGFYDYTNKYTPDQTEYEVPAKNLAQDAQEAVTQVGLAAYHLSGCRGLARADFMLDDEGTPWLLELNTIPGMTETSLAPKAAAAAGMDFDDLVERILQGARLR</sequence>
<gene>
    <name evidence="17 22" type="primary">ddl</name>
    <name evidence="22" type="ORF">MAGMO_2611</name>
</gene>
<feature type="binding site" evidence="19">
    <location>
        <position position="259"/>
    </location>
    <ligand>
        <name>Mg(2+)</name>
        <dbReference type="ChEBI" id="CHEBI:18420"/>
        <label>1</label>
    </ligand>
</feature>
<evidence type="ECO:0000256" key="20">
    <source>
        <dbReference type="PROSITE-ProRule" id="PRU00409"/>
    </source>
</evidence>
<evidence type="ECO:0000256" key="19">
    <source>
        <dbReference type="PIRSR" id="PIRSR039102-3"/>
    </source>
</evidence>
<reference evidence="22" key="1">
    <citation type="submission" date="2015-04" db="EMBL/GenBank/DDBJ databases">
        <authorList>
            <person name="Syromyatnikov M.Y."/>
            <person name="Popov V.N."/>
        </authorList>
    </citation>
    <scope>NUCLEOTIDE SEQUENCE</scope>
    <source>
        <strain evidence="22">MO-1</strain>
    </source>
</reference>
<dbReference type="PANTHER" id="PTHR23132:SF23">
    <property type="entry name" value="D-ALANINE--D-ALANINE LIGASE B"/>
    <property type="match status" value="1"/>
</dbReference>
<keyword evidence="10 20" id="KW-0067">ATP-binding</keyword>
<evidence type="ECO:0000256" key="9">
    <source>
        <dbReference type="ARBA" id="ARBA00022741"/>
    </source>
</evidence>
<evidence type="ECO:0000256" key="7">
    <source>
        <dbReference type="ARBA" id="ARBA00022598"/>
    </source>
</evidence>
<dbReference type="InterPro" id="IPR016185">
    <property type="entry name" value="PreATP-grasp_dom_sf"/>
</dbReference>
<dbReference type="SUPFAM" id="SSF52440">
    <property type="entry name" value="PreATP-grasp domain"/>
    <property type="match status" value="1"/>
</dbReference>
<keyword evidence="13 17" id="KW-0573">Peptidoglycan synthesis</keyword>
<dbReference type="PROSITE" id="PS50975">
    <property type="entry name" value="ATP_GRASP"/>
    <property type="match status" value="1"/>
</dbReference>
<evidence type="ECO:0000256" key="16">
    <source>
        <dbReference type="ARBA" id="ARBA00047614"/>
    </source>
</evidence>
<evidence type="ECO:0000256" key="12">
    <source>
        <dbReference type="ARBA" id="ARBA00022960"/>
    </source>
</evidence>
<evidence type="ECO:0000256" key="2">
    <source>
        <dbReference type="ARBA" id="ARBA00003921"/>
    </source>
</evidence>
<evidence type="ECO:0000256" key="15">
    <source>
        <dbReference type="ARBA" id="ARBA00023316"/>
    </source>
</evidence>
<dbReference type="Gene3D" id="3.40.50.20">
    <property type="match status" value="1"/>
</dbReference>
<feature type="active site" evidence="18">
    <location>
        <position position="151"/>
    </location>
</feature>
<evidence type="ECO:0000313" key="22">
    <source>
        <dbReference type="EMBL" id="CRH06766.1"/>
    </source>
</evidence>
<dbReference type="Gene3D" id="3.30.1490.20">
    <property type="entry name" value="ATP-grasp fold, A domain"/>
    <property type="match status" value="1"/>
</dbReference>
<dbReference type="InterPro" id="IPR005905">
    <property type="entry name" value="D_ala_D_ala"/>
</dbReference>
<feature type="binding site" evidence="19">
    <location>
        <position position="272"/>
    </location>
    <ligand>
        <name>Mg(2+)</name>
        <dbReference type="ChEBI" id="CHEBI:18420"/>
        <label>2</label>
    </ligand>
</feature>
<dbReference type="EMBL" id="LO017727">
    <property type="protein sequence ID" value="CRH06766.1"/>
    <property type="molecule type" value="Genomic_DNA"/>
</dbReference>
<dbReference type="AlphaFoldDB" id="A0A1S7LLY8"/>
<dbReference type="PANTHER" id="PTHR23132">
    <property type="entry name" value="D-ALANINE--D-ALANINE LIGASE"/>
    <property type="match status" value="1"/>
</dbReference>
<keyword evidence="7 17" id="KW-0436">Ligase</keyword>
<keyword evidence="9 20" id="KW-0547">Nucleotide-binding</keyword>
<evidence type="ECO:0000256" key="14">
    <source>
        <dbReference type="ARBA" id="ARBA00023211"/>
    </source>
</evidence>
<dbReference type="GO" id="GO:0071555">
    <property type="term" value="P:cell wall organization"/>
    <property type="evidence" value="ECO:0007669"/>
    <property type="project" value="UniProtKB-KW"/>
</dbReference>
<comment type="cofactor">
    <cofactor evidence="1">
        <name>Mn(2+)</name>
        <dbReference type="ChEBI" id="CHEBI:29035"/>
    </cofactor>
</comment>
<dbReference type="InterPro" id="IPR011127">
    <property type="entry name" value="Dala_Dala_lig_N"/>
</dbReference>
<dbReference type="GO" id="GO:0005737">
    <property type="term" value="C:cytoplasm"/>
    <property type="evidence" value="ECO:0007669"/>
    <property type="project" value="UniProtKB-SubCell"/>
</dbReference>
<comment type="cofactor">
    <cofactor evidence="19">
        <name>Mg(2+)</name>
        <dbReference type="ChEBI" id="CHEBI:18420"/>
    </cofactor>
    <cofactor evidence="19">
        <name>Mn(2+)</name>
        <dbReference type="ChEBI" id="CHEBI:29035"/>
    </cofactor>
    <text evidence="19">Binds 2 magnesium or manganese ions per subunit.</text>
</comment>
<keyword evidence="11 19" id="KW-0460">Magnesium</keyword>
<evidence type="ECO:0000256" key="1">
    <source>
        <dbReference type="ARBA" id="ARBA00001936"/>
    </source>
</evidence>
<comment type="catalytic activity">
    <reaction evidence="16 17">
        <text>2 D-alanine + ATP = D-alanyl-D-alanine + ADP + phosphate + H(+)</text>
        <dbReference type="Rhea" id="RHEA:11224"/>
        <dbReference type="ChEBI" id="CHEBI:15378"/>
        <dbReference type="ChEBI" id="CHEBI:30616"/>
        <dbReference type="ChEBI" id="CHEBI:43474"/>
        <dbReference type="ChEBI" id="CHEBI:57416"/>
        <dbReference type="ChEBI" id="CHEBI:57822"/>
        <dbReference type="ChEBI" id="CHEBI:456216"/>
        <dbReference type="EC" id="6.3.2.4"/>
    </reaction>
</comment>
<comment type="function">
    <text evidence="2 17">Cell wall formation.</text>
</comment>
<evidence type="ECO:0000256" key="3">
    <source>
        <dbReference type="ARBA" id="ARBA00004496"/>
    </source>
</evidence>
<proteinExistence type="inferred from homology"/>
<keyword evidence="12 17" id="KW-0133">Cell shape</keyword>
<dbReference type="GO" id="GO:0046872">
    <property type="term" value="F:metal ion binding"/>
    <property type="evidence" value="ECO:0007669"/>
    <property type="project" value="UniProtKB-KW"/>
</dbReference>
<evidence type="ECO:0000256" key="13">
    <source>
        <dbReference type="ARBA" id="ARBA00022984"/>
    </source>
</evidence>
<dbReference type="GO" id="GO:0008360">
    <property type="term" value="P:regulation of cell shape"/>
    <property type="evidence" value="ECO:0007669"/>
    <property type="project" value="UniProtKB-KW"/>
</dbReference>
<dbReference type="Pfam" id="PF07478">
    <property type="entry name" value="Dala_Dala_lig_C"/>
    <property type="match status" value="1"/>
</dbReference>
<dbReference type="Gene3D" id="3.30.470.20">
    <property type="entry name" value="ATP-grasp fold, B domain"/>
    <property type="match status" value="1"/>
</dbReference>
<dbReference type="InterPro" id="IPR011095">
    <property type="entry name" value="Dala_Dala_lig_C"/>
</dbReference>
<dbReference type="HAMAP" id="MF_00047">
    <property type="entry name" value="Dala_Dala_lig"/>
    <property type="match status" value="1"/>
</dbReference>
<comment type="subcellular location">
    <subcellularLocation>
        <location evidence="3 17">Cytoplasm</location>
    </subcellularLocation>
</comment>
<dbReference type="Pfam" id="PF01820">
    <property type="entry name" value="Dala_Dala_lig_N"/>
    <property type="match status" value="1"/>
</dbReference>
<dbReference type="PROSITE" id="PS00844">
    <property type="entry name" value="DALA_DALA_LIGASE_2"/>
    <property type="match status" value="1"/>
</dbReference>
<feature type="binding site" evidence="19">
    <location>
        <position position="274"/>
    </location>
    <ligand>
        <name>Mg(2+)</name>
        <dbReference type="ChEBI" id="CHEBI:18420"/>
        <label>2</label>
    </ligand>
</feature>
<evidence type="ECO:0000256" key="4">
    <source>
        <dbReference type="ARBA" id="ARBA00010871"/>
    </source>
</evidence>
<keyword evidence="15 17" id="KW-0961">Cell wall biogenesis/degradation</keyword>
<comment type="similarity">
    <text evidence="4 17">Belongs to the D-alanine--D-alanine ligase family.</text>
</comment>
<dbReference type="GO" id="GO:0005524">
    <property type="term" value="F:ATP binding"/>
    <property type="evidence" value="ECO:0007669"/>
    <property type="project" value="UniProtKB-UniRule"/>
</dbReference>
<dbReference type="PROSITE" id="PS00843">
    <property type="entry name" value="DALA_DALA_LIGASE_1"/>
    <property type="match status" value="1"/>
</dbReference>
<dbReference type="GO" id="GO:0009252">
    <property type="term" value="P:peptidoglycan biosynthetic process"/>
    <property type="evidence" value="ECO:0007669"/>
    <property type="project" value="UniProtKB-UniRule"/>
</dbReference>
<dbReference type="FunFam" id="3.30.470.20:FF:000008">
    <property type="entry name" value="D-alanine--D-alanine ligase"/>
    <property type="match status" value="1"/>
</dbReference>
<dbReference type="InterPro" id="IPR011761">
    <property type="entry name" value="ATP-grasp"/>
</dbReference>
<evidence type="ECO:0000256" key="11">
    <source>
        <dbReference type="ARBA" id="ARBA00022842"/>
    </source>
</evidence>
<comment type="pathway">
    <text evidence="17">Cell wall biogenesis; peptidoglycan biosynthesis.</text>
</comment>
<evidence type="ECO:0000256" key="17">
    <source>
        <dbReference type="HAMAP-Rule" id="MF_00047"/>
    </source>
</evidence>
<dbReference type="GO" id="GO:0008716">
    <property type="term" value="F:D-alanine-D-alanine ligase activity"/>
    <property type="evidence" value="ECO:0007669"/>
    <property type="project" value="UniProtKB-UniRule"/>
</dbReference>
<dbReference type="PIRSF" id="PIRSF039102">
    <property type="entry name" value="Ddl/VanB"/>
    <property type="match status" value="1"/>
</dbReference>
<evidence type="ECO:0000259" key="21">
    <source>
        <dbReference type="PROSITE" id="PS50975"/>
    </source>
</evidence>
<dbReference type="NCBIfam" id="TIGR01205">
    <property type="entry name" value="D_ala_D_alaTIGR"/>
    <property type="match status" value="1"/>
</dbReference>
<evidence type="ECO:0000256" key="6">
    <source>
        <dbReference type="ARBA" id="ARBA00022490"/>
    </source>
</evidence>
<keyword evidence="6 17" id="KW-0963">Cytoplasm</keyword>
<evidence type="ECO:0000256" key="8">
    <source>
        <dbReference type="ARBA" id="ARBA00022723"/>
    </source>
</evidence>
<keyword evidence="8 19" id="KW-0479">Metal-binding</keyword>
<evidence type="ECO:0000256" key="18">
    <source>
        <dbReference type="PIRSR" id="PIRSR039102-1"/>
    </source>
</evidence>
<organism evidence="22">
    <name type="scientific">Magnetococcus massalia (strain MO-1)</name>
    <dbReference type="NCBI Taxonomy" id="451514"/>
    <lineage>
        <taxon>Bacteria</taxon>
        <taxon>Pseudomonadati</taxon>
        <taxon>Pseudomonadota</taxon>
        <taxon>Magnetococcia</taxon>
        <taxon>Magnetococcales</taxon>
        <taxon>Magnetococcaceae</taxon>
        <taxon>Magnetococcus</taxon>
    </lineage>
</organism>
<name>A0A1S7LLY8_MAGMO</name>
<feature type="active site" evidence="18">
    <location>
        <position position="283"/>
    </location>
</feature>